<dbReference type="AlphaFoldDB" id="A0A6A6HEQ3"/>
<dbReference type="Gene3D" id="3.90.550.10">
    <property type="entry name" value="Spore Coat Polysaccharide Biosynthesis Protein SpsA, Chain A"/>
    <property type="match status" value="1"/>
</dbReference>
<keyword evidence="3 5" id="KW-0808">Transferase</keyword>
<dbReference type="GO" id="GO:0000026">
    <property type="term" value="F:alpha-1,2-mannosyltransferase activity"/>
    <property type="evidence" value="ECO:0007669"/>
    <property type="project" value="TreeGrafter"/>
</dbReference>
<dbReference type="Proteomes" id="UP000800092">
    <property type="component" value="Unassembled WGS sequence"/>
</dbReference>
<organism evidence="5 6">
    <name type="scientific">Viridothelium virens</name>
    <name type="common">Speckled blister lichen</name>
    <name type="synonym">Trypethelium virens</name>
    <dbReference type="NCBI Taxonomy" id="1048519"/>
    <lineage>
        <taxon>Eukaryota</taxon>
        <taxon>Fungi</taxon>
        <taxon>Dikarya</taxon>
        <taxon>Ascomycota</taxon>
        <taxon>Pezizomycotina</taxon>
        <taxon>Dothideomycetes</taxon>
        <taxon>Dothideomycetes incertae sedis</taxon>
        <taxon>Trypetheliales</taxon>
        <taxon>Trypetheliaceae</taxon>
        <taxon>Viridothelium</taxon>
    </lineage>
</organism>
<evidence type="ECO:0000256" key="4">
    <source>
        <dbReference type="SAM" id="SignalP"/>
    </source>
</evidence>
<evidence type="ECO:0000313" key="5">
    <source>
        <dbReference type="EMBL" id="KAF2236401.1"/>
    </source>
</evidence>
<dbReference type="PANTHER" id="PTHR31121:SF2">
    <property type="entry name" value="MANNOSYLTRANSFERASE KTR5-RELATED"/>
    <property type="match status" value="1"/>
</dbReference>
<dbReference type="GO" id="GO:0016020">
    <property type="term" value="C:membrane"/>
    <property type="evidence" value="ECO:0007669"/>
    <property type="project" value="InterPro"/>
</dbReference>
<keyword evidence="2" id="KW-0328">Glycosyltransferase</keyword>
<evidence type="ECO:0000256" key="1">
    <source>
        <dbReference type="ARBA" id="ARBA00007677"/>
    </source>
</evidence>
<proteinExistence type="inferred from homology"/>
<reference evidence="5" key="1">
    <citation type="journal article" date="2020" name="Stud. Mycol.">
        <title>101 Dothideomycetes genomes: a test case for predicting lifestyles and emergence of pathogens.</title>
        <authorList>
            <person name="Haridas S."/>
            <person name="Albert R."/>
            <person name="Binder M."/>
            <person name="Bloem J."/>
            <person name="Labutti K."/>
            <person name="Salamov A."/>
            <person name="Andreopoulos B."/>
            <person name="Baker S."/>
            <person name="Barry K."/>
            <person name="Bills G."/>
            <person name="Bluhm B."/>
            <person name="Cannon C."/>
            <person name="Castanera R."/>
            <person name="Culley D."/>
            <person name="Daum C."/>
            <person name="Ezra D."/>
            <person name="Gonzalez J."/>
            <person name="Henrissat B."/>
            <person name="Kuo A."/>
            <person name="Liang C."/>
            <person name="Lipzen A."/>
            <person name="Lutzoni F."/>
            <person name="Magnuson J."/>
            <person name="Mondo S."/>
            <person name="Nolan M."/>
            <person name="Ohm R."/>
            <person name="Pangilinan J."/>
            <person name="Park H.-J."/>
            <person name="Ramirez L."/>
            <person name="Alfaro M."/>
            <person name="Sun H."/>
            <person name="Tritt A."/>
            <person name="Yoshinaga Y."/>
            <person name="Zwiers L.-H."/>
            <person name="Turgeon B."/>
            <person name="Goodwin S."/>
            <person name="Spatafora J."/>
            <person name="Crous P."/>
            <person name="Grigoriev I."/>
        </authorList>
    </citation>
    <scope>NUCLEOTIDE SEQUENCE</scope>
    <source>
        <strain evidence="5">Tuck. ex Michener</strain>
    </source>
</reference>
<dbReference type="GO" id="GO:0000032">
    <property type="term" value="P:cell wall mannoprotein biosynthetic process"/>
    <property type="evidence" value="ECO:0007669"/>
    <property type="project" value="TreeGrafter"/>
</dbReference>
<dbReference type="OrthoDB" id="439943at2759"/>
<dbReference type="GO" id="GO:0005794">
    <property type="term" value="C:Golgi apparatus"/>
    <property type="evidence" value="ECO:0007669"/>
    <property type="project" value="TreeGrafter"/>
</dbReference>
<gene>
    <name evidence="5" type="ORF">EV356DRAFT_443492</name>
</gene>
<feature type="chain" id="PRO_5025363396" evidence="4">
    <location>
        <begin position="26"/>
        <end position="400"/>
    </location>
</feature>
<evidence type="ECO:0000313" key="6">
    <source>
        <dbReference type="Proteomes" id="UP000800092"/>
    </source>
</evidence>
<sequence length="400" mass="46028">MSTTRYLLGCLLVLTLLEICLHVYSLRVTPPTHPLDPPFASSCRIPPDSPLPHDDDTAPYDVGLSRENATILMLARNSDVEGAASAIRSLEERFNRWFHYPVVFLNDQEWSEEFREKVGQEASGETVFAQIPAEMWGWPVDGEGREWVDREKVKDAMGRLSRMGVPYVDNENYHHMCRFYSGFFQDHPALKPYKYYWRIEPDVSYTCDIPYDPFRHMRLNHKTYGYSIALWEIGSTVPSLFRTVTTYKSSHAIPTTPLWTSMLSPSWAPLPLRWALMSDARLFHSRTPTGDAWSLCHFWSNFEVADLDFFRSAAYRSYFAALDATAGFYYERWGDAAVHSLAAALFLAPAQLHWFEDWGYRHPPFQHCPREGVGCACACDRREGAVPETCLRQLRRGVDP</sequence>
<comment type="similarity">
    <text evidence="1">Belongs to the glycosyltransferase 15 family.</text>
</comment>
<evidence type="ECO:0000256" key="3">
    <source>
        <dbReference type="ARBA" id="ARBA00022679"/>
    </source>
</evidence>
<dbReference type="GO" id="GO:0006487">
    <property type="term" value="P:protein N-linked glycosylation"/>
    <property type="evidence" value="ECO:0007669"/>
    <property type="project" value="TreeGrafter"/>
</dbReference>
<dbReference type="InterPro" id="IPR029044">
    <property type="entry name" value="Nucleotide-diphossugar_trans"/>
</dbReference>
<name>A0A6A6HEQ3_VIRVR</name>
<keyword evidence="6" id="KW-1185">Reference proteome</keyword>
<keyword evidence="4" id="KW-0732">Signal</keyword>
<dbReference type="PANTHER" id="PTHR31121">
    <property type="entry name" value="ALPHA-1,2 MANNOSYLTRANSFERASE KTR1"/>
    <property type="match status" value="1"/>
</dbReference>
<evidence type="ECO:0000256" key="2">
    <source>
        <dbReference type="ARBA" id="ARBA00022676"/>
    </source>
</evidence>
<protein>
    <submittedName>
        <fullName evidence="5">Glycosyltransferase family 15 protein</fullName>
    </submittedName>
</protein>
<accession>A0A6A6HEQ3</accession>
<dbReference type="SUPFAM" id="SSF53448">
    <property type="entry name" value="Nucleotide-diphospho-sugar transferases"/>
    <property type="match status" value="1"/>
</dbReference>
<dbReference type="InterPro" id="IPR002685">
    <property type="entry name" value="Glyco_trans_15"/>
</dbReference>
<dbReference type="EMBL" id="ML991785">
    <property type="protein sequence ID" value="KAF2236401.1"/>
    <property type="molecule type" value="Genomic_DNA"/>
</dbReference>
<feature type="signal peptide" evidence="4">
    <location>
        <begin position="1"/>
        <end position="25"/>
    </location>
</feature>
<dbReference type="Pfam" id="PF01793">
    <property type="entry name" value="Glyco_transf_15"/>
    <property type="match status" value="1"/>
</dbReference>